<dbReference type="OrthoDB" id="7595044at2"/>
<dbReference type="STRING" id="521013.SAMN04488567_0103"/>
<keyword evidence="3" id="KW-1185">Reference proteome</keyword>
<organism evidence="2 3">
    <name type="scientific">Limimaricola pyoseonensis</name>
    <dbReference type="NCBI Taxonomy" id="521013"/>
    <lineage>
        <taxon>Bacteria</taxon>
        <taxon>Pseudomonadati</taxon>
        <taxon>Pseudomonadota</taxon>
        <taxon>Alphaproteobacteria</taxon>
        <taxon>Rhodobacterales</taxon>
        <taxon>Paracoccaceae</taxon>
        <taxon>Limimaricola</taxon>
    </lineage>
</organism>
<keyword evidence="1" id="KW-0472">Membrane</keyword>
<dbReference type="RefSeq" id="WP_090114775.1">
    <property type="nucleotide sequence ID" value="NZ_FNAT01000010.1"/>
</dbReference>
<keyword evidence="1" id="KW-1133">Transmembrane helix</keyword>
<feature type="transmembrane region" description="Helical" evidence="1">
    <location>
        <begin position="364"/>
        <end position="392"/>
    </location>
</feature>
<dbReference type="Proteomes" id="UP000198922">
    <property type="component" value="Unassembled WGS sequence"/>
</dbReference>
<evidence type="ECO:0000256" key="1">
    <source>
        <dbReference type="SAM" id="Phobius"/>
    </source>
</evidence>
<feature type="transmembrane region" description="Helical" evidence="1">
    <location>
        <begin position="415"/>
        <end position="436"/>
    </location>
</feature>
<feature type="transmembrane region" description="Helical" evidence="1">
    <location>
        <begin position="153"/>
        <end position="170"/>
    </location>
</feature>
<evidence type="ECO:0000313" key="2">
    <source>
        <dbReference type="EMBL" id="SDF31496.1"/>
    </source>
</evidence>
<feature type="transmembrane region" description="Helical" evidence="1">
    <location>
        <begin position="84"/>
        <end position="103"/>
    </location>
</feature>
<reference evidence="3" key="1">
    <citation type="submission" date="2016-10" db="EMBL/GenBank/DDBJ databases">
        <authorList>
            <person name="Varghese N."/>
            <person name="Submissions S."/>
        </authorList>
    </citation>
    <scope>NUCLEOTIDE SEQUENCE [LARGE SCALE GENOMIC DNA]</scope>
    <source>
        <strain evidence="3">DSM 21424</strain>
    </source>
</reference>
<dbReference type="AlphaFoldDB" id="A0A1G7K2I6"/>
<dbReference type="EMBL" id="FNAT01000010">
    <property type="protein sequence ID" value="SDF31496.1"/>
    <property type="molecule type" value="Genomic_DNA"/>
</dbReference>
<keyword evidence="1" id="KW-0812">Transmembrane</keyword>
<proteinExistence type="predicted"/>
<feature type="transmembrane region" description="Helical" evidence="1">
    <location>
        <begin position="203"/>
        <end position="225"/>
    </location>
</feature>
<protein>
    <recommendedName>
        <fullName evidence="4">O-antigen ligase like membrane protein</fullName>
    </recommendedName>
</protein>
<evidence type="ECO:0000313" key="3">
    <source>
        <dbReference type="Proteomes" id="UP000198922"/>
    </source>
</evidence>
<feature type="transmembrane region" description="Helical" evidence="1">
    <location>
        <begin position="274"/>
        <end position="292"/>
    </location>
</feature>
<feature type="transmembrane region" description="Helical" evidence="1">
    <location>
        <begin position="123"/>
        <end position="144"/>
    </location>
</feature>
<evidence type="ECO:0008006" key="4">
    <source>
        <dbReference type="Google" id="ProtNLM"/>
    </source>
</evidence>
<feature type="transmembrane region" description="Helical" evidence="1">
    <location>
        <begin position="60"/>
        <end position="77"/>
    </location>
</feature>
<sequence>MPNVFATLVLLAWPLVTAALFLRLSPGRAMLASLLAGYLLLPPLPAEIDLPLLPSMNKDTIPSLAALCAGLVVLRGRGLLPQSLAMRALLLAYLLSPVVTIALNPEPLAFGVRVLPGLRLAEAPGLVVQQLLLAVPFLLARALLQSGAAHRDLLAALVLAALAYAFPILLELRLSPQLNTWVYGFFQHDFRQMIRGEGYRPIVFLYHGLWVAFLVAMAVLAAVALARQARGRAAPALWGVAGGLWVLLLLCKSMAAILYTTLLAPFLALAPRRLQMAAAVAMAGLALAYPALKGADLVPREAILARAEAISPDRAQSLEFRFDNEDVLLARAAERPLFGWGIWGRNQLYDLRDGDALTVSDGRWIVVIGIFGWVGFLAEFGLLALPVFMLFWRQAAPPAATAALAVMLGMNLVDLLPNATLTPVTFLAAGAILGMAERSLPAPRPAPAPLRTVM</sequence>
<accession>A0A1G7K2I6</accession>
<feature type="transmembrane region" description="Helical" evidence="1">
    <location>
        <begin position="237"/>
        <end position="262"/>
    </location>
</feature>
<gene>
    <name evidence="2" type="ORF">SAMN04488567_0103</name>
</gene>
<name>A0A1G7K2I6_9RHOB</name>